<comment type="caution">
    <text evidence="2">The sequence shown here is derived from an EMBL/GenBank/DDBJ whole genome shotgun (WGS) entry which is preliminary data.</text>
</comment>
<name>A0ABT9YP18_9STRE</name>
<feature type="coiled-coil region" evidence="1">
    <location>
        <begin position="26"/>
        <end position="53"/>
    </location>
</feature>
<evidence type="ECO:0000256" key="1">
    <source>
        <dbReference type="SAM" id="Coils"/>
    </source>
</evidence>
<evidence type="ECO:0000313" key="3">
    <source>
        <dbReference type="Proteomes" id="UP001223079"/>
    </source>
</evidence>
<evidence type="ECO:0000313" key="2">
    <source>
        <dbReference type="EMBL" id="MDQ0221520.1"/>
    </source>
</evidence>
<organism evidence="2 3">
    <name type="scientific">Streptococcus moroccensis</name>
    <dbReference type="NCBI Taxonomy" id="1451356"/>
    <lineage>
        <taxon>Bacteria</taxon>
        <taxon>Bacillati</taxon>
        <taxon>Bacillota</taxon>
        <taxon>Bacilli</taxon>
        <taxon>Lactobacillales</taxon>
        <taxon>Streptococcaceae</taxon>
        <taxon>Streptococcus</taxon>
    </lineage>
</organism>
<keyword evidence="3" id="KW-1185">Reference proteome</keyword>
<gene>
    <name evidence="2" type="ORF">J2S23_000051</name>
</gene>
<keyword evidence="1" id="KW-0175">Coiled coil</keyword>
<proteinExistence type="predicted"/>
<keyword evidence="2" id="KW-0548">Nucleotidyltransferase</keyword>
<accession>A0ABT9YP18</accession>
<dbReference type="Proteomes" id="UP001223079">
    <property type="component" value="Unassembled WGS sequence"/>
</dbReference>
<keyword evidence="2" id="KW-0808">Transferase</keyword>
<reference evidence="2 3" key="1">
    <citation type="submission" date="2023-07" db="EMBL/GenBank/DDBJ databases">
        <title>Genomic Encyclopedia of Type Strains, Phase IV (KMG-IV): sequencing the most valuable type-strain genomes for metagenomic binning, comparative biology and taxonomic classification.</title>
        <authorList>
            <person name="Goeker M."/>
        </authorList>
    </citation>
    <scope>NUCLEOTIDE SEQUENCE [LARGE SCALE GENOMIC DNA]</scope>
    <source>
        <strain evidence="2 3">DSM 105143</strain>
    </source>
</reference>
<dbReference type="RefSeq" id="WP_307120760.1">
    <property type="nucleotide sequence ID" value="NZ_JAUSTM010000001.1"/>
</dbReference>
<dbReference type="GO" id="GO:0016779">
    <property type="term" value="F:nucleotidyltransferase activity"/>
    <property type="evidence" value="ECO:0007669"/>
    <property type="project" value="UniProtKB-KW"/>
</dbReference>
<dbReference type="EMBL" id="JAUSTM010000001">
    <property type="protein sequence ID" value="MDQ0221520.1"/>
    <property type="molecule type" value="Genomic_DNA"/>
</dbReference>
<protein>
    <submittedName>
        <fullName evidence="2">Nicotinic acid mononucleotide adenylyltransferase</fullName>
    </submittedName>
</protein>
<sequence>MESNLVSLTTIKTSIEELQNYSGLLGKKELQKIAKLNDELNDMSEQYITFTKNFSDLGWCVYESLDYNLVKKVNREFLNSDIESAERILLDYFKNDAKEIVHWIKKSSKEFSDRADLLQVFFENHFQGNYISSVPLGLLIIDGAVNDYTKRKGFFAEGTDLSAWDSFVGSDESLGKLKTIFTESRVKTNKEEIRLPYRNGILHGRDLNYGNEYVSCKCVALIFAVADWIRMKNTEIDRQNDFMKSQISVDMTSQIKSINHLKQFDREIQAWKKKTLIIGKDIPESGQKEEYKDYSYLNPLLEMFEFWEKRNFGKLSNCLKETDIKPQSRDKRAGKLRKIFENKNFKSFRFILIEEKTYARTEVTVKVGWEECGYLREEVLRFNCVYNSIEKDNKFAAPWRNNGEWTLIPLDIEKIF</sequence>